<keyword evidence="2" id="KW-1185">Reference proteome</keyword>
<reference evidence="2" key="1">
    <citation type="journal article" date="2019" name="Int. J. Syst. Evol. Microbiol.">
        <title>The Global Catalogue of Microorganisms (GCM) 10K type strain sequencing project: providing services to taxonomists for standard genome sequencing and annotation.</title>
        <authorList>
            <consortium name="The Broad Institute Genomics Platform"/>
            <consortium name="The Broad Institute Genome Sequencing Center for Infectious Disease"/>
            <person name="Wu L."/>
            <person name="Ma J."/>
        </authorList>
    </citation>
    <scope>NUCLEOTIDE SEQUENCE [LARGE SCALE GENOMIC DNA]</scope>
    <source>
        <strain evidence="2">CECT 7477</strain>
    </source>
</reference>
<comment type="caution">
    <text evidence="1">The sequence shown here is derived from an EMBL/GenBank/DDBJ whole genome shotgun (WGS) entry which is preliminary data.</text>
</comment>
<dbReference type="EMBL" id="JBHSAW010000004">
    <property type="protein sequence ID" value="MFC4095026.1"/>
    <property type="molecule type" value="Genomic_DNA"/>
</dbReference>
<evidence type="ECO:0000313" key="2">
    <source>
        <dbReference type="Proteomes" id="UP001595814"/>
    </source>
</evidence>
<sequence>MSNQKKVSILKPCKLNYKNFKKTEFGGFCSACNKEVIDFAKMNPDKIASLLNDNTRGICGRMTKYQLEQSYRAKEDYQKINCRSHLMALSLSFFLILPISPVKAESLLLPKTIKKLPYLEQTQDSKFRNHLSDLIEVTGIVLDEEKRPLPGVSVVLKGTNIGTSTDFDGTFQFPQKLKQGDVLQFSYLGYETKEHKITSQKAVKNLSIQFELSEVILMGEIIVEDVRKDVNKTKTFKSIFKKRK</sequence>
<organism evidence="1 2">
    <name type="scientific">Euzebyella saccharophila</name>
    <dbReference type="NCBI Taxonomy" id="679664"/>
    <lineage>
        <taxon>Bacteria</taxon>
        <taxon>Pseudomonadati</taxon>
        <taxon>Bacteroidota</taxon>
        <taxon>Flavobacteriia</taxon>
        <taxon>Flavobacteriales</taxon>
        <taxon>Flavobacteriaceae</taxon>
        <taxon>Euzebyella</taxon>
    </lineage>
</organism>
<dbReference type="RefSeq" id="WP_192461245.1">
    <property type="nucleotide sequence ID" value="NZ_JACYFJ010000001.1"/>
</dbReference>
<accession>A0ABV8JLI6</accession>
<dbReference type="Proteomes" id="UP001595814">
    <property type="component" value="Unassembled WGS sequence"/>
</dbReference>
<proteinExistence type="predicted"/>
<protein>
    <submittedName>
        <fullName evidence="1">Carboxypeptidase-like regulatory domain-containing protein</fullName>
    </submittedName>
</protein>
<name>A0ABV8JLI6_9FLAO</name>
<dbReference type="InterPro" id="IPR008969">
    <property type="entry name" value="CarboxyPept-like_regulatory"/>
</dbReference>
<dbReference type="Pfam" id="PF13715">
    <property type="entry name" value="CarbopepD_reg_2"/>
    <property type="match status" value="1"/>
</dbReference>
<evidence type="ECO:0000313" key="1">
    <source>
        <dbReference type="EMBL" id="MFC4095026.1"/>
    </source>
</evidence>
<gene>
    <name evidence="1" type="ORF">ACFOUT_04015</name>
</gene>
<dbReference type="SUPFAM" id="SSF49464">
    <property type="entry name" value="Carboxypeptidase regulatory domain-like"/>
    <property type="match status" value="1"/>
</dbReference>
<dbReference type="Gene3D" id="2.60.40.1120">
    <property type="entry name" value="Carboxypeptidase-like, regulatory domain"/>
    <property type="match status" value="1"/>
</dbReference>